<dbReference type="InterPro" id="IPR039257">
    <property type="entry name" value="BTLA"/>
</dbReference>
<dbReference type="InterPro" id="IPR036179">
    <property type="entry name" value="Ig-like_dom_sf"/>
</dbReference>
<proteinExistence type="predicted"/>
<dbReference type="GO" id="GO:0002768">
    <property type="term" value="P:immune response-regulating cell surface receptor signaling pathway"/>
    <property type="evidence" value="ECO:0007669"/>
    <property type="project" value="InterPro"/>
</dbReference>
<dbReference type="InParanoid" id="A0A3Q3NFA7"/>
<evidence type="ECO:0000256" key="1">
    <source>
        <dbReference type="SAM" id="SignalP"/>
    </source>
</evidence>
<dbReference type="SMART" id="SM00408">
    <property type="entry name" value="IGc2"/>
    <property type="match status" value="1"/>
</dbReference>
<dbReference type="PANTHER" id="PTHR37996">
    <property type="entry name" value="B- AND T-LYMPHOCYTE ATTENUATOR"/>
    <property type="match status" value="1"/>
</dbReference>
<dbReference type="Ensembl" id="ENSLBET00000034504.1">
    <property type="protein sequence ID" value="ENSLBEP00000033040.1"/>
    <property type="gene ID" value="ENSLBEG00000024886.1"/>
</dbReference>
<feature type="signal peptide" evidence="1">
    <location>
        <begin position="1"/>
        <end position="19"/>
    </location>
</feature>
<dbReference type="PROSITE" id="PS50835">
    <property type="entry name" value="IG_LIKE"/>
    <property type="match status" value="1"/>
</dbReference>
<evidence type="ECO:0000313" key="3">
    <source>
        <dbReference type="Ensembl" id="ENSLBEP00000033040.1"/>
    </source>
</evidence>
<dbReference type="GeneTree" id="ENSGT00940000171594"/>
<sequence length="224" mass="25022">MSNLFCMFVVSFLAGTDECEVHIKVRSKTKYEAHLGEELKIECPVTVCNDSPPEISWVKLEETGDPINISGGSRFRSEWKTLKHLDGVSVLIIQNFVRNDSGIYRCKSVKLPTDTLIQPLIISLNITATLRAPHNMCEISCSKSTLILYLIMPINPSISALLRTGCFCGCTFKYVNELCLTTPPLWKGLGVSDTPADPNSQPSHQALPMDHIYDSVQIYDSIYY</sequence>
<evidence type="ECO:0000313" key="4">
    <source>
        <dbReference type="Proteomes" id="UP000261660"/>
    </source>
</evidence>
<reference evidence="3" key="2">
    <citation type="submission" date="2025-09" db="UniProtKB">
        <authorList>
            <consortium name="Ensembl"/>
        </authorList>
    </citation>
    <scope>IDENTIFICATION</scope>
</reference>
<dbReference type="PANTHER" id="PTHR37996:SF1">
    <property type="entry name" value="B- AND T-LYMPHOCYTE ATTENUATOR"/>
    <property type="match status" value="1"/>
</dbReference>
<dbReference type="SMART" id="SM00409">
    <property type="entry name" value="IG"/>
    <property type="match status" value="1"/>
</dbReference>
<dbReference type="Gene3D" id="2.60.40.10">
    <property type="entry name" value="Immunoglobulins"/>
    <property type="match status" value="1"/>
</dbReference>
<feature type="domain" description="Ig-like" evidence="2">
    <location>
        <begin position="36"/>
        <end position="123"/>
    </location>
</feature>
<dbReference type="GO" id="GO:0038023">
    <property type="term" value="F:signaling receptor activity"/>
    <property type="evidence" value="ECO:0007669"/>
    <property type="project" value="InterPro"/>
</dbReference>
<dbReference type="GO" id="GO:0005886">
    <property type="term" value="C:plasma membrane"/>
    <property type="evidence" value="ECO:0007669"/>
    <property type="project" value="InterPro"/>
</dbReference>
<accession>A0A3Q3NFA7</accession>
<keyword evidence="1" id="KW-0732">Signal</keyword>
<dbReference type="InterPro" id="IPR007110">
    <property type="entry name" value="Ig-like_dom"/>
</dbReference>
<name>A0A3Q3NFA7_9LABR</name>
<evidence type="ECO:0000259" key="2">
    <source>
        <dbReference type="PROSITE" id="PS50835"/>
    </source>
</evidence>
<dbReference type="SUPFAM" id="SSF48726">
    <property type="entry name" value="Immunoglobulin"/>
    <property type="match status" value="1"/>
</dbReference>
<keyword evidence="4" id="KW-1185">Reference proteome</keyword>
<protein>
    <recommendedName>
        <fullName evidence="2">Ig-like domain-containing protein</fullName>
    </recommendedName>
</protein>
<dbReference type="InterPro" id="IPR003598">
    <property type="entry name" value="Ig_sub2"/>
</dbReference>
<dbReference type="InterPro" id="IPR013783">
    <property type="entry name" value="Ig-like_fold"/>
</dbReference>
<dbReference type="Proteomes" id="UP000261660">
    <property type="component" value="Unplaced"/>
</dbReference>
<dbReference type="STRING" id="56723.ENSLBEP00000033040"/>
<feature type="chain" id="PRO_5018766982" description="Ig-like domain-containing protein" evidence="1">
    <location>
        <begin position="20"/>
        <end position="224"/>
    </location>
</feature>
<dbReference type="AlphaFoldDB" id="A0A3Q3NFA7"/>
<organism evidence="3 4">
    <name type="scientific">Labrus bergylta</name>
    <name type="common">ballan wrasse</name>
    <dbReference type="NCBI Taxonomy" id="56723"/>
    <lineage>
        <taxon>Eukaryota</taxon>
        <taxon>Metazoa</taxon>
        <taxon>Chordata</taxon>
        <taxon>Craniata</taxon>
        <taxon>Vertebrata</taxon>
        <taxon>Euteleostomi</taxon>
        <taxon>Actinopterygii</taxon>
        <taxon>Neopterygii</taxon>
        <taxon>Teleostei</taxon>
        <taxon>Neoteleostei</taxon>
        <taxon>Acanthomorphata</taxon>
        <taxon>Eupercaria</taxon>
        <taxon>Labriformes</taxon>
        <taxon>Labridae</taxon>
        <taxon>Labrus</taxon>
    </lineage>
</organism>
<dbReference type="Pfam" id="PF13927">
    <property type="entry name" value="Ig_3"/>
    <property type="match status" value="1"/>
</dbReference>
<reference evidence="3" key="1">
    <citation type="submission" date="2025-08" db="UniProtKB">
        <authorList>
            <consortium name="Ensembl"/>
        </authorList>
    </citation>
    <scope>IDENTIFICATION</scope>
</reference>
<dbReference type="InterPro" id="IPR003599">
    <property type="entry name" value="Ig_sub"/>
</dbReference>